<proteinExistence type="predicted"/>
<dbReference type="RefSeq" id="WP_097899242.1">
    <property type="nucleotide sequence ID" value="NZ_NVOR01000093.1"/>
</dbReference>
<sequence>MIVKPQKVFVRACPNNYKRYLDMGKIPNNDMAFEVDVDELTPGSNVKVLVECDYCPDEKKNTFHMKYSDYIKNVVKAPKVKKAVCERCTHLKVIESAAIRYNNTEKQKKLKKRTLIVPEFESKRVEEYLQEVSLKLINKQKVEYFYEEFSGIRSANTIYIIGRKDFKIPLDDYLNFHLSKALFVLNHKEYTWCEIDLQNSCFKTEFFSLPISLGYLQTIKEDLYA</sequence>
<accession>A0AA91ZRR4</accession>
<gene>
    <name evidence="1" type="ORF">CON65_20415</name>
</gene>
<comment type="caution">
    <text evidence="1">The sequence shown here is derived from an EMBL/GenBank/DDBJ whole genome shotgun (WGS) entry which is preliminary data.</text>
</comment>
<evidence type="ECO:0000313" key="1">
    <source>
        <dbReference type="EMBL" id="PED80861.1"/>
    </source>
</evidence>
<dbReference type="AlphaFoldDB" id="A0AA91ZRR4"/>
<name>A0AA91ZRR4_9BACI</name>
<dbReference type="EMBL" id="NVOR01000093">
    <property type="protein sequence ID" value="PED80861.1"/>
    <property type="molecule type" value="Genomic_DNA"/>
</dbReference>
<reference evidence="1 2" key="1">
    <citation type="submission" date="2017-09" db="EMBL/GenBank/DDBJ databases">
        <title>Large-scale bioinformatics analysis of Bacillus genomes uncovers conserved roles of natural products in bacterial physiology.</title>
        <authorList>
            <consortium name="Agbiome Team Llc"/>
            <person name="Bleich R.M."/>
            <person name="Grubbs K.J."/>
            <person name="Santa Maria K.C."/>
            <person name="Allen S.E."/>
            <person name="Farag S."/>
            <person name="Shank E.A."/>
            <person name="Bowers A."/>
        </authorList>
    </citation>
    <scope>NUCLEOTIDE SEQUENCE [LARGE SCALE GENOMIC DNA]</scope>
    <source>
        <strain evidence="1 2">AFS092012</strain>
    </source>
</reference>
<dbReference type="Proteomes" id="UP000221020">
    <property type="component" value="Unassembled WGS sequence"/>
</dbReference>
<protein>
    <submittedName>
        <fullName evidence="1">Uncharacterized protein</fullName>
    </submittedName>
</protein>
<organism evidence="1 2">
    <name type="scientific">Bacillus pseudomycoides</name>
    <dbReference type="NCBI Taxonomy" id="64104"/>
    <lineage>
        <taxon>Bacteria</taxon>
        <taxon>Bacillati</taxon>
        <taxon>Bacillota</taxon>
        <taxon>Bacilli</taxon>
        <taxon>Bacillales</taxon>
        <taxon>Bacillaceae</taxon>
        <taxon>Bacillus</taxon>
        <taxon>Bacillus cereus group</taxon>
    </lineage>
</organism>
<evidence type="ECO:0000313" key="2">
    <source>
        <dbReference type="Proteomes" id="UP000221020"/>
    </source>
</evidence>